<reference evidence="1 2" key="1">
    <citation type="submission" date="2023-11" db="EMBL/GenBank/DDBJ databases">
        <title>Peredibacter starrii A3.12.</title>
        <authorList>
            <person name="Mitchell R.J."/>
        </authorList>
    </citation>
    <scope>NUCLEOTIDE SEQUENCE [LARGE SCALE GENOMIC DNA]</scope>
    <source>
        <strain evidence="1 2">A3.12</strain>
    </source>
</reference>
<proteinExistence type="predicted"/>
<dbReference type="KEGG" id="psti:SOO65_14615"/>
<gene>
    <name evidence="1" type="ORF">SOO65_14615</name>
</gene>
<dbReference type="InterPro" id="IPR014710">
    <property type="entry name" value="RmlC-like_jellyroll"/>
</dbReference>
<name>A0AAX4HKY8_9BACT</name>
<dbReference type="RefSeq" id="WP_321391582.1">
    <property type="nucleotide sequence ID" value="NZ_CP139487.1"/>
</dbReference>
<dbReference type="InterPro" id="IPR018490">
    <property type="entry name" value="cNMP-bd_dom_sf"/>
</dbReference>
<dbReference type="Proteomes" id="UP001324634">
    <property type="component" value="Chromosome"/>
</dbReference>
<protein>
    <recommendedName>
        <fullName evidence="3">Cyclic nucleotide-binding domain-containing protein</fullName>
    </recommendedName>
</protein>
<dbReference type="SUPFAM" id="SSF51206">
    <property type="entry name" value="cAMP-binding domain-like"/>
    <property type="match status" value="1"/>
</dbReference>
<keyword evidence="2" id="KW-1185">Reference proteome</keyword>
<evidence type="ECO:0008006" key="3">
    <source>
        <dbReference type="Google" id="ProtNLM"/>
    </source>
</evidence>
<dbReference type="AlphaFoldDB" id="A0AAX4HKY8"/>
<organism evidence="1 2">
    <name type="scientific">Peredibacter starrii</name>
    <dbReference type="NCBI Taxonomy" id="28202"/>
    <lineage>
        <taxon>Bacteria</taxon>
        <taxon>Pseudomonadati</taxon>
        <taxon>Bdellovibrionota</taxon>
        <taxon>Bacteriovoracia</taxon>
        <taxon>Bacteriovoracales</taxon>
        <taxon>Bacteriovoracaceae</taxon>
        <taxon>Peredibacter</taxon>
    </lineage>
</organism>
<dbReference type="EMBL" id="CP139487">
    <property type="protein sequence ID" value="WPU63925.1"/>
    <property type="molecule type" value="Genomic_DNA"/>
</dbReference>
<evidence type="ECO:0000313" key="2">
    <source>
        <dbReference type="Proteomes" id="UP001324634"/>
    </source>
</evidence>
<accession>A0AAX4HKY8</accession>
<dbReference type="Gene3D" id="2.60.120.10">
    <property type="entry name" value="Jelly Rolls"/>
    <property type="match status" value="1"/>
</dbReference>
<sequence>MKINSSLLTDKDISILGQVFETLVFPNDFDLIYENHVPPTGVVLIEGKLEILKRNKPKLEITTLQSFGIKELLKGTPLPFGCRIKANSKVMLISKSLVLENKLADLFNLAT</sequence>
<evidence type="ECO:0000313" key="1">
    <source>
        <dbReference type="EMBL" id="WPU63925.1"/>
    </source>
</evidence>